<dbReference type="SUPFAM" id="SSF51735">
    <property type="entry name" value="NAD(P)-binding Rossmann-fold domains"/>
    <property type="match status" value="1"/>
</dbReference>
<organism evidence="4 5">
    <name type="scientific">Hymenobacter jeongseonensis</name>
    <dbReference type="NCBI Taxonomy" id="2791027"/>
    <lineage>
        <taxon>Bacteria</taxon>
        <taxon>Pseudomonadati</taxon>
        <taxon>Bacteroidota</taxon>
        <taxon>Cytophagia</taxon>
        <taxon>Cytophagales</taxon>
        <taxon>Hymenobacteraceae</taxon>
        <taxon>Hymenobacter</taxon>
    </lineage>
</organism>
<dbReference type="PANTHER" id="PTHR48107:SF16">
    <property type="entry name" value="NADPH-DEPENDENT ALDEHYDE REDUCTASE 1, CHLOROPLASTIC"/>
    <property type="match status" value="1"/>
</dbReference>
<evidence type="ECO:0000256" key="3">
    <source>
        <dbReference type="SAM" id="MobiDB-lite"/>
    </source>
</evidence>
<accession>A0ABS0IL28</accession>
<comment type="caution">
    <text evidence="4">The sequence shown here is derived from an EMBL/GenBank/DDBJ whole genome shotgun (WGS) entry which is preliminary data.</text>
</comment>
<dbReference type="Pfam" id="PF13561">
    <property type="entry name" value="adh_short_C2"/>
    <property type="match status" value="1"/>
</dbReference>
<dbReference type="InterPro" id="IPR020904">
    <property type="entry name" value="Sc_DH/Rdtase_CS"/>
</dbReference>
<keyword evidence="2" id="KW-0560">Oxidoreductase</keyword>
<evidence type="ECO:0000256" key="1">
    <source>
        <dbReference type="ARBA" id="ARBA00006484"/>
    </source>
</evidence>
<comment type="similarity">
    <text evidence="1">Belongs to the short-chain dehydrogenases/reductases (SDR) family.</text>
</comment>
<name>A0ABS0IL28_9BACT</name>
<dbReference type="PRINTS" id="PR00080">
    <property type="entry name" value="SDRFAMILY"/>
</dbReference>
<dbReference type="InterPro" id="IPR002347">
    <property type="entry name" value="SDR_fam"/>
</dbReference>
<keyword evidence="5" id="KW-1185">Reference proteome</keyword>
<dbReference type="PRINTS" id="PR00081">
    <property type="entry name" value="GDHRDH"/>
</dbReference>
<evidence type="ECO:0000313" key="5">
    <source>
        <dbReference type="Proteomes" id="UP000597617"/>
    </source>
</evidence>
<sequence length="318" mass="34171">MTTKKTVPAKPTAKKPAAPAKAKPAPAKTERRPMATDFKAAAQKLPYPAAQADMKLQPDSDLANYRAAGKLKDKVALITGADSGIGRAVAIAFAKEGAHVAVLFNENLKDAEKTKQLVEKEKRKCLLLQLDVRDPEQCKQAVRRTVAELGGLNILVNNAAFQMSQEKFEDISEEQIRRTFDTNILGYIWMAQAALPHLAKGDCIINTGSIVGITGIPILVDYSASKAGIHALTKSLALYLGERGIRVNCVVPGPVWTPNIPATMPLAEIEKFGHEVALKRPGQPEEIAPAYVLLASQDGSFMTGSLLHVTGGKLSSDE</sequence>
<feature type="region of interest" description="Disordered" evidence="3">
    <location>
        <begin position="1"/>
        <end position="34"/>
    </location>
</feature>
<dbReference type="EMBL" id="JADQDQ010000009">
    <property type="protein sequence ID" value="MBF9239080.1"/>
    <property type="molecule type" value="Genomic_DNA"/>
</dbReference>
<proteinExistence type="inferred from homology"/>
<evidence type="ECO:0000256" key="2">
    <source>
        <dbReference type="ARBA" id="ARBA00023002"/>
    </source>
</evidence>
<reference evidence="4 5" key="1">
    <citation type="submission" date="2020-11" db="EMBL/GenBank/DDBJ databases">
        <authorList>
            <person name="Kim M.K."/>
        </authorList>
    </citation>
    <scope>NUCLEOTIDE SEQUENCE [LARGE SCALE GENOMIC DNA]</scope>
    <source>
        <strain evidence="4 5">BT683</strain>
    </source>
</reference>
<gene>
    <name evidence="4" type="ORF">I2I05_16880</name>
</gene>
<dbReference type="Gene3D" id="3.40.50.720">
    <property type="entry name" value="NAD(P)-binding Rossmann-like Domain"/>
    <property type="match status" value="1"/>
</dbReference>
<protein>
    <submittedName>
        <fullName evidence="4">SDR family oxidoreductase</fullName>
    </submittedName>
</protein>
<feature type="compositionally biased region" description="Low complexity" evidence="3">
    <location>
        <begin position="1"/>
        <end position="27"/>
    </location>
</feature>
<dbReference type="PROSITE" id="PS00061">
    <property type="entry name" value="ADH_SHORT"/>
    <property type="match status" value="1"/>
</dbReference>
<evidence type="ECO:0000313" key="4">
    <source>
        <dbReference type="EMBL" id="MBF9239080.1"/>
    </source>
</evidence>
<dbReference type="Proteomes" id="UP000597617">
    <property type="component" value="Unassembled WGS sequence"/>
</dbReference>
<dbReference type="PANTHER" id="PTHR48107">
    <property type="entry name" value="NADPH-DEPENDENT ALDEHYDE REDUCTASE-LIKE PROTEIN, CHLOROPLASTIC-RELATED"/>
    <property type="match status" value="1"/>
</dbReference>
<dbReference type="InterPro" id="IPR036291">
    <property type="entry name" value="NAD(P)-bd_dom_sf"/>
</dbReference>